<name>A0A0C2WC53_AMAMK</name>
<evidence type="ECO:0000256" key="1">
    <source>
        <dbReference type="SAM" id="MobiDB-lite"/>
    </source>
</evidence>
<keyword evidence="3" id="KW-1185">Reference proteome</keyword>
<dbReference type="EMBL" id="KN818908">
    <property type="protein sequence ID" value="KIL54156.1"/>
    <property type="molecule type" value="Genomic_DNA"/>
</dbReference>
<dbReference type="Proteomes" id="UP000054549">
    <property type="component" value="Unassembled WGS sequence"/>
</dbReference>
<dbReference type="HOGENOM" id="CLU_1354300_0_0_1"/>
<feature type="region of interest" description="Disordered" evidence="1">
    <location>
        <begin position="160"/>
        <end position="202"/>
    </location>
</feature>
<evidence type="ECO:0000313" key="3">
    <source>
        <dbReference type="Proteomes" id="UP000054549"/>
    </source>
</evidence>
<feature type="compositionally biased region" description="Low complexity" evidence="1">
    <location>
        <begin position="166"/>
        <end position="177"/>
    </location>
</feature>
<evidence type="ECO:0000313" key="2">
    <source>
        <dbReference type="EMBL" id="KIL54156.1"/>
    </source>
</evidence>
<organism evidence="2 3">
    <name type="scientific">Amanita muscaria (strain Koide BX008)</name>
    <dbReference type="NCBI Taxonomy" id="946122"/>
    <lineage>
        <taxon>Eukaryota</taxon>
        <taxon>Fungi</taxon>
        <taxon>Dikarya</taxon>
        <taxon>Basidiomycota</taxon>
        <taxon>Agaricomycotina</taxon>
        <taxon>Agaricomycetes</taxon>
        <taxon>Agaricomycetidae</taxon>
        <taxon>Agaricales</taxon>
        <taxon>Pluteineae</taxon>
        <taxon>Amanitaceae</taxon>
        <taxon>Amanita</taxon>
    </lineage>
</organism>
<accession>A0A0C2WC53</accession>
<sequence>MDENDPSTYALFRSNAQELLSTIPTLLFISNNTILMMRWIVKVLDAWYLCAQERTSAEHRFLSLTRSYQCAQERTFSSRLAFMREKVNDMNTKLALVKDDSRAVAESSTMQQTWQELEEMTNERLGGKRTRPSSVIGSLCRGSSFPTLTSPRVATVWTTSKEPIHSSPQPNCPSNSSKEAKRRTFSLPQVAPFPGGAIEVDE</sequence>
<dbReference type="AlphaFoldDB" id="A0A0C2WC53"/>
<dbReference type="STRING" id="946122.A0A0C2WC53"/>
<proteinExistence type="predicted"/>
<dbReference type="InParanoid" id="A0A0C2WC53"/>
<gene>
    <name evidence="2" type="ORF">M378DRAFT_872871</name>
</gene>
<reference evidence="2 3" key="1">
    <citation type="submission" date="2014-04" db="EMBL/GenBank/DDBJ databases">
        <title>Evolutionary Origins and Diversification of the Mycorrhizal Mutualists.</title>
        <authorList>
            <consortium name="DOE Joint Genome Institute"/>
            <consortium name="Mycorrhizal Genomics Consortium"/>
            <person name="Kohler A."/>
            <person name="Kuo A."/>
            <person name="Nagy L.G."/>
            <person name="Floudas D."/>
            <person name="Copeland A."/>
            <person name="Barry K.W."/>
            <person name="Cichocki N."/>
            <person name="Veneault-Fourrey C."/>
            <person name="LaButti K."/>
            <person name="Lindquist E.A."/>
            <person name="Lipzen A."/>
            <person name="Lundell T."/>
            <person name="Morin E."/>
            <person name="Murat C."/>
            <person name="Riley R."/>
            <person name="Ohm R."/>
            <person name="Sun H."/>
            <person name="Tunlid A."/>
            <person name="Henrissat B."/>
            <person name="Grigoriev I.V."/>
            <person name="Hibbett D.S."/>
            <person name="Martin F."/>
        </authorList>
    </citation>
    <scope>NUCLEOTIDE SEQUENCE [LARGE SCALE GENOMIC DNA]</scope>
    <source>
        <strain evidence="2 3">Koide BX008</strain>
    </source>
</reference>
<protein>
    <submittedName>
        <fullName evidence="2">Uncharacterized protein</fullName>
    </submittedName>
</protein>